<dbReference type="SUPFAM" id="SSF54768">
    <property type="entry name" value="dsRNA-binding domain-like"/>
    <property type="match status" value="1"/>
</dbReference>
<keyword evidence="2" id="KW-0255">Endonuclease</keyword>
<gene>
    <name evidence="9" type="ORF">BZA70DRAFT_258257</name>
</gene>
<dbReference type="SMART" id="SM00535">
    <property type="entry name" value="RIBOc"/>
    <property type="match status" value="1"/>
</dbReference>
<dbReference type="Pfam" id="PF00035">
    <property type="entry name" value="dsrm"/>
    <property type="match status" value="1"/>
</dbReference>
<dbReference type="PANTHER" id="PTHR11207:SF0">
    <property type="entry name" value="RIBONUCLEASE 3"/>
    <property type="match status" value="1"/>
</dbReference>
<dbReference type="CDD" id="cd00593">
    <property type="entry name" value="RIBOc"/>
    <property type="match status" value="1"/>
</dbReference>
<keyword evidence="3" id="KW-0378">Hydrolase</keyword>
<feature type="region of interest" description="Disordered" evidence="6">
    <location>
        <begin position="21"/>
        <end position="51"/>
    </location>
</feature>
<proteinExistence type="predicted"/>
<evidence type="ECO:0000256" key="6">
    <source>
        <dbReference type="SAM" id="MobiDB-lite"/>
    </source>
</evidence>
<sequence>MQALGTVDARVDFINKLRRFSSSSSSSSPAWPPPLPPLTTPEIESRVFTHRSASKDKSKTYDRLEYLGDSFIHYAITRITYLFFPSADEGALSELRNELVSNSRLASYAELYALDSRLVTAASAARPTSQMAKVRADLFEAYIGGILHDDPIDGAEIAESFLRDLFAPALLTIERANIRAGKIDNKAKDKLYDLVGGKYQAIAYLDIPSSSSSSSAASGANGDARTATSGFAVKCVVGNEEIGSGWAMNRADAQARAAMSALRSPSVVGKYRRQKVANLSRHDREAKLIAERQ</sequence>
<dbReference type="PROSITE" id="PS00517">
    <property type="entry name" value="RNASE_3_1"/>
    <property type="match status" value="1"/>
</dbReference>
<feature type="domain" description="DRBM" evidence="7">
    <location>
        <begin position="186"/>
        <end position="267"/>
    </location>
</feature>
<dbReference type="PROSITE" id="PS50142">
    <property type="entry name" value="RNASE_3_2"/>
    <property type="match status" value="1"/>
</dbReference>
<dbReference type="InterPro" id="IPR036389">
    <property type="entry name" value="RNase_III_sf"/>
</dbReference>
<dbReference type="Gene3D" id="3.30.160.20">
    <property type="match status" value="1"/>
</dbReference>
<dbReference type="PANTHER" id="PTHR11207">
    <property type="entry name" value="RIBONUCLEASE III"/>
    <property type="match status" value="1"/>
</dbReference>
<feature type="domain" description="RNase III" evidence="8">
    <location>
        <begin position="42"/>
        <end position="151"/>
    </location>
</feature>
<evidence type="ECO:0000259" key="7">
    <source>
        <dbReference type="PROSITE" id="PS50137"/>
    </source>
</evidence>
<keyword evidence="10" id="KW-1185">Reference proteome</keyword>
<dbReference type="Proteomes" id="UP001498771">
    <property type="component" value="Unassembled WGS sequence"/>
</dbReference>
<accession>A0ABR1F4M5</accession>
<dbReference type="GeneID" id="90036352"/>
<dbReference type="InterPro" id="IPR000999">
    <property type="entry name" value="RNase_III_dom"/>
</dbReference>
<evidence type="ECO:0000259" key="8">
    <source>
        <dbReference type="PROSITE" id="PS50142"/>
    </source>
</evidence>
<evidence type="ECO:0000256" key="2">
    <source>
        <dbReference type="ARBA" id="ARBA00022759"/>
    </source>
</evidence>
<evidence type="ECO:0000256" key="5">
    <source>
        <dbReference type="PROSITE-ProRule" id="PRU00266"/>
    </source>
</evidence>
<dbReference type="PROSITE" id="PS50137">
    <property type="entry name" value="DS_RBD"/>
    <property type="match status" value="1"/>
</dbReference>
<name>A0ABR1F4M5_9ASCO</name>
<evidence type="ECO:0000256" key="3">
    <source>
        <dbReference type="ARBA" id="ARBA00022801"/>
    </source>
</evidence>
<evidence type="ECO:0000313" key="10">
    <source>
        <dbReference type="Proteomes" id="UP001498771"/>
    </source>
</evidence>
<dbReference type="Pfam" id="PF00636">
    <property type="entry name" value="Ribonuclease_3"/>
    <property type="match status" value="1"/>
</dbReference>
<dbReference type="EMBL" id="JBBJBU010000007">
    <property type="protein sequence ID" value="KAK7204790.1"/>
    <property type="molecule type" value="Genomic_DNA"/>
</dbReference>
<feature type="compositionally biased region" description="Pro residues" evidence="6">
    <location>
        <begin position="30"/>
        <end position="39"/>
    </location>
</feature>
<dbReference type="Gene3D" id="1.10.1520.10">
    <property type="entry name" value="Ribonuclease III domain"/>
    <property type="match status" value="1"/>
</dbReference>
<protein>
    <submittedName>
        <fullName evidence="9">Ribonuclease III domain-containing protein</fullName>
    </submittedName>
</protein>
<evidence type="ECO:0000313" key="9">
    <source>
        <dbReference type="EMBL" id="KAK7204790.1"/>
    </source>
</evidence>
<evidence type="ECO:0000256" key="1">
    <source>
        <dbReference type="ARBA" id="ARBA00022722"/>
    </source>
</evidence>
<comment type="caution">
    <text evidence="9">The sequence shown here is derived from an EMBL/GenBank/DDBJ whole genome shotgun (WGS) entry which is preliminary data.</text>
</comment>
<organism evidence="9 10">
    <name type="scientific">Myxozyma melibiosi</name>
    <dbReference type="NCBI Taxonomy" id="54550"/>
    <lineage>
        <taxon>Eukaryota</taxon>
        <taxon>Fungi</taxon>
        <taxon>Dikarya</taxon>
        <taxon>Ascomycota</taxon>
        <taxon>Saccharomycotina</taxon>
        <taxon>Lipomycetes</taxon>
        <taxon>Lipomycetales</taxon>
        <taxon>Lipomycetaceae</taxon>
        <taxon>Myxozyma</taxon>
    </lineage>
</organism>
<dbReference type="RefSeq" id="XP_064767823.1">
    <property type="nucleotide sequence ID" value="XM_064910840.1"/>
</dbReference>
<evidence type="ECO:0000256" key="4">
    <source>
        <dbReference type="ARBA" id="ARBA00022884"/>
    </source>
</evidence>
<keyword evidence="4 5" id="KW-0694">RNA-binding</keyword>
<reference evidence="9 10" key="1">
    <citation type="submission" date="2024-03" db="EMBL/GenBank/DDBJ databases">
        <title>Genome-scale model development and genomic sequencing of the oleaginous clade Lipomyces.</title>
        <authorList>
            <consortium name="Lawrence Berkeley National Laboratory"/>
            <person name="Czajka J.J."/>
            <person name="Han Y."/>
            <person name="Kim J."/>
            <person name="Mondo S.J."/>
            <person name="Hofstad B.A."/>
            <person name="Robles A."/>
            <person name="Haridas S."/>
            <person name="Riley R."/>
            <person name="LaButti K."/>
            <person name="Pangilinan J."/>
            <person name="Andreopoulos W."/>
            <person name="Lipzen A."/>
            <person name="Yan J."/>
            <person name="Wang M."/>
            <person name="Ng V."/>
            <person name="Grigoriev I.V."/>
            <person name="Spatafora J.W."/>
            <person name="Magnuson J.K."/>
            <person name="Baker S.E."/>
            <person name="Pomraning K.R."/>
        </authorList>
    </citation>
    <scope>NUCLEOTIDE SEQUENCE [LARGE SCALE GENOMIC DNA]</scope>
    <source>
        <strain evidence="9 10">Phaff 52-87</strain>
    </source>
</reference>
<dbReference type="InterPro" id="IPR014720">
    <property type="entry name" value="dsRBD_dom"/>
</dbReference>
<dbReference type="SUPFAM" id="SSF69065">
    <property type="entry name" value="RNase III domain-like"/>
    <property type="match status" value="1"/>
</dbReference>
<keyword evidence="1" id="KW-0540">Nuclease</keyword>